<evidence type="ECO:0000313" key="4">
    <source>
        <dbReference type="EMBL" id="MFC6154632.1"/>
    </source>
</evidence>
<keyword evidence="1" id="KW-0344">Guanine-nucleotide releasing factor</keyword>
<dbReference type="RefSeq" id="WP_239022303.1">
    <property type="nucleotide sequence ID" value="NZ_CP034929.1"/>
</dbReference>
<organism evidence="4 5">
    <name type="scientific">Nocardioides yefusunii</name>
    <dbReference type="NCBI Taxonomy" id="2500546"/>
    <lineage>
        <taxon>Bacteria</taxon>
        <taxon>Bacillati</taxon>
        <taxon>Actinomycetota</taxon>
        <taxon>Actinomycetes</taxon>
        <taxon>Propionibacteriales</taxon>
        <taxon>Nocardioidaceae</taxon>
        <taxon>Nocardioides</taxon>
    </lineage>
</organism>
<dbReference type="PRINTS" id="PR00633">
    <property type="entry name" value="RCCNDNSATION"/>
</dbReference>
<dbReference type="Pfam" id="PF25390">
    <property type="entry name" value="WD40_RLD"/>
    <property type="match status" value="1"/>
</dbReference>
<dbReference type="InterPro" id="IPR051553">
    <property type="entry name" value="Ran_GTPase-activating"/>
</dbReference>
<dbReference type="SUPFAM" id="SSF49373">
    <property type="entry name" value="Invasin/intimin cell-adhesion fragments"/>
    <property type="match status" value="1"/>
</dbReference>
<dbReference type="PANTHER" id="PTHR45982">
    <property type="entry name" value="REGULATOR OF CHROMOSOME CONDENSATION"/>
    <property type="match status" value="1"/>
</dbReference>
<dbReference type="InterPro" id="IPR008964">
    <property type="entry name" value="Invasin/intimin_cell_adhesion"/>
</dbReference>
<comment type="caution">
    <text evidence="4">The sequence shown here is derived from an EMBL/GenBank/DDBJ whole genome shotgun (WGS) entry which is preliminary data.</text>
</comment>
<protein>
    <submittedName>
        <fullName evidence="4">RCC1 domain-containing protein</fullName>
    </submittedName>
</protein>
<sequence>MVATPSPAFATSATTLTVTSPAADFSEDSAASRTLTATLFRDGAAWPGETVTFTLSASSWLTLGTTQAVTTSSGTASTTITALPDVVPTPGTAVTVTATHGTRTTSWVVTYRPFTALATGGSASHLTGLADGWVHAWGNNYNGQLGDGTTTQRSAPVASLRGEIPDDVTLTALAVGGSHSLALGSDGNVYAWGDNTYGQLGDSTTTSRQTPVATRRGSIPGGVAVTAIAAGRNHSLALGSDGKVYAWGLNSSVQLGDGSETRRTAPVTTSRGAIPGDASVLSIAAGANHSLALASNGNVYAWGSNLRGQLGDSTTTQRSTPIATGRGTRPTGVSLVAIAAGTSHNLALGSDGAVYAWGDNSWDQVANGGALLRTSPVTAARGAIPTSTAVTSVSAGGDSSYVLGSDGRVYSWGKNDVGQLGDGSYSSRRAPVVVSPGAIPETANVVTVTAAAESAYAVTDQALTYAWGSGSYGRLGHWTTSSSATPVKVTAVP</sequence>
<feature type="domain" description="RCC1-like" evidence="3">
    <location>
        <begin position="134"/>
        <end position="490"/>
    </location>
</feature>
<keyword evidence="5" id="KW-1185">Reference proteome</keyword>
<name>A0ABW1R072_9ACTN</name>
<dbReference type="InterPro" id="IPR058923">
    <property type="entry name" value="RCC1-like_dom"/>
</dbReference>
<dbReference type="Gene3D" id="2.130.10.30">
    <property type="entry name" value="Regulator of chromosome condensation 1/beta-lactamase-inhibitor protein II"/>
    <property type="match status" value="2"/>
</dbReference>
<dbReference type="PROSITE" id="PS00626">
    <property type="entry name" value="RCC1_2"/>
    <property type="match status" value="2"/>
</dbReference>
<evidence type="ECO:0000256" key="2">
    <source>
        <dbReference type="ARBA" id="ARBA00022737"/>
    </source>
</evidence>
<dbReference type="InterPro" id="IPR000408">
    <property type="entry name" value="Reg_chr_condens"/>
</dbReference>
<dbReference type="Proteomes" id="UP001596098">
    <property type="component" value="Unassembled WGS sequence"/>
</dbReference>
<proteinExistence type="predicted"/>
<keyword evidence="2" id="KW-0677">Repeat</keyword>
<gene>
    <name evidence="4" type="ORF">ACFPWU_13265</name>
</gene>
<reference evidence="5" key="1">
    <citation type="journal article" date="2019" name="Int. J. Syst. Evol. Microbiol.">
        <title>The Global Catalogue of Microorganisms (GCM) 10K type strain sequencing project: providing services to taxonomists for standard genome sequencing and annotation.</title>
        <authorList>
            <consortium name="The Broad Institute Genomics Platform"/>
            <consortium name="The Broad Institute Genome Sequencing Center for Infectious Disease"/>
            <person name="Wu L."/>
            <person name="Ma J."/>
        </authorList>
    </citation>
    <scope>NUCLEOTIDE SEQUENCE [LARGE SCALE GENOMIC DNA]</scope>
    <source>
        <strain evidence="5">DFY28</strain>
    </source>
</reference>
<accession>A0ABW1R072</accession>
<dbReference type="InterPro" id="IPR009091">
    <property type="entry name" value="RCC1/BLIP-II"/>
</dbReference>
<dbReference type="EMBL" id="JBHSQI010000008">
    <property type="protein sequence ID" value="MFC6154632.1"/>
    <property type="molecule type" value="Genomic_DNA"/>
</dbReference>
<evidence type="ECO:0000256" key="1">
    <source>
        <dbReference type="ARBA" id="ARBA00022658"/>
    </source>
</evidence>
<evidence type="ECO:0000259" key="3">
    <source>
        <dbReference type="Pfam" id="PF25390"/>
    </source>
</evidence>
<dbReference type="PROSITE" id="PS50012">
    <property type="entry name" value="RCC1_3"/>
    <property type="match status" value="7"/>
</dbReference>
<evidence type="ECO:0000313" key="5">
    <source>
        <dbReference type="Proteomes" id="UP001596098"/>
    </source>
</evidence>
<dbReference type="PANTHER" id="PTHR45982:SF1">
    <property type="entry name" value="REGULATOR OF CHROMOSOME CONDENSATION"/>
    <property type="match status" value="1"/>
</dbReference>
<dbReference type="SUPFAM" id="SSF50985">
    <property type="entry name" value="RCC1/BLIP-II"/>
    <property type="match status" value="1"/>
</dbReference>